<protein>
    <submittedName>
        <fullName evidence="1">Uncharacterized protein</fullName>
    </submittedName>
</protein>
<evidence type="ECO:0000313" key="2">
    <source>
        <dbReference type="Proteomes" id="UP000218811"/>
    </source>
</evidence>
<sequence length="86" mass="9203">MSISTISHFADAVQVLNPGSGPNFGNTTPPSSSLAGSTVQIDHNAYFRRRGAFPFPVAPHRCGRQNTALCVRARKVRLSSAFTLTS</sequence>
<keyword evidence="2" id="KW-1185">Reference proteome</keyword>
<organism evidence="1 2">
    <name type="scientific">Wolfiporia cocos (strain MD-104)</name>
    <name type="common">Brown rot fungus</name>
    <dbReference type="NCBI Taxonomy" id="742152"/>
    <lineage>
        <taxon>Eukaryota</taxon>
        <taxon>Fungi</taxon>
        <taxon>Dikarya</taxon>
        <taxon>Basidiomycota</taxon>
        <taxon>Agaricomycotina</taxon>
        <taxon>Agaricomycetes</taxon>
        <taxon>Polyporales</taxon>
        <taxon>Phaeolaceae</taxon>
        <taxon>Wolfiporia</taxon>
    </lineage>
</organism>
<reference evidence="1 2" key="1">
    <citation type="journal article" date="2012" name="Science">
        <title>The Paleozoic origin of enzymatic lignin decomposition reconstructed from 31 fungal genomes.</title>
        <authorList>
            <person name="Floudas D."/>
            <person name="Binder M."/>
            <person name="Riley R."/>
            <person name="Barry K."/>
            <person name="Blanchette R.A."/>
            <person name="Henrissat B."/>
            <person name="Martinez A.T."/>
            <person name="Otillar R."/>
            <person name="Spatafora J.W."/>
            <person name="Yadav J.S."/>
            <person name="Aerts A."/>
            <person name="Benoit I."/>
            <person name="Boyd A."/>
            <person name="Carlson A."/>
            <person name="Copeland A."/>
            <person name="Coutinho P.M."/>
            <person name="de Vries R.P."/>
            <person name="Ferreira P."/>
            <person name="Findley K."/>
            <person name="Foster B."/>
            <person name="Gaskell J."/>
            <person name="Glotzer D."/>
            <person name="Gorecki P."/>
            <person name="Heitman J."/>
            <person name="Hesse C."/>
            <person name="Hori C."/>
            <person name="Igarashi K."/>
            <person name="Jurgens J.A."/>
            <person name="Kallen N."/>
            <person name="Kersten P."/>
            <person name="Kohler A."/>
            <person name="Kuees U."/>
            <person name="Kumar T.K.A."/>
            <person name="Kuo A."/>
            <person name="LaButti K."/>
            <person name="Larrondo L.F."/>
            <person name="Lindquist E."/>
            <person name="Ling A."/>
            <person name="Lombard V."/>
            <person name="Lucas S."/>
            <person name="Lundell T."/>
            <person name="Martin R."/>
            <person name="McLaughlin D.J."/>
            <person name="Morgenstern I."/>
            <person name="Morin E."/>
            <person name="Murat C."/>
            <person name="Nagy L.G."/>
            <person name="Nolan M."/>
            <person name="Ohm R.A."/>
            <person name="Patyshakuliyeva A."/>
            <person name="Rokas A."/>
            <person name="Ruiz-Duenas F.J."/>
            <person name="Sabat G."/>
            <person name="Salamov A."/>
            <person name="Samejima M."/>
            <person name="Schmutz J."/>
            <person name="Slot J.C."/>
            <person name="St John F."/>
            <person name="Stenlid J."/>
            <person name="Sun H."/>
            <person name="Sun S."/>
            <person name="Syed K."/>
            <person name="Tsang A."/>
            <person name="Wiebenga A."/>
            <person name="Young D."/>
            <person name="Pisabarro A."/>
            <person name="Eastwood D.C."/>
            <person name="Martin F."/>
            <person name="Cullen D."/>
            <person name="Grigoriev I.V."/>
            <person name="Hibbett D.S."/>
        </authorList>
    </citation>
    <scope>NUCLEOTIDE SEQUENCE [LARGE SCALE GENOMIC DNA]</scope>
    <source>
        <strain evidence="1 2">MD-104</strain>
    </source>
</reference>
<dbReference type="AlphaFoldDB" id="A0A2H3JHW6"/>
<proteinExistence type="predicted"/>
<gene>
    <name evidence="1" type="ORF">WOLCODRAFT_156309</name>
</gene>
<name>A0A2H3JHW6_WOLCO</name>
<dbReference type="EMBL" id="KB467854">
    <property type="protein sequence ID" value="PCH35607.1"/>
    <property type="molecule type" value="Genomic_DNA"/>
</dbReference>
<evidence type="ECO:0000313" key="1">
    <source>
        <dbReference type="EMBL" id="PCH35607.1"/>
    </source>
</evidence>
<accession>A0A2H3JHW6</accession>
<dbReference type="Proteomes" id="UP000218811">
    <property type="component" value="Unassembled WGS sequence"/>
</dbReference>